<dbReference type="Proteomes" id="UP000010793">
    <property type="component" value="Chromosome"/>
</dbReference>
<dbReference type="EMBL" id="CP002873">
    <property type="protein sequence ID" value="AGA65967.1"/>
    <property type="molecule type" value="Genomic_DNA"/>
</dbReference>
<sequence length="42" mass="5038">MDNIENEIKEIIKETNENILNAINTFIEKNNLDYAKKELHYN</sequence>
<dbReference type="KEGG" id="bpip:BPP43_03345"/>
<dbReference type="AlphaFoldDB" id="A0A3B6VXE0"/>
<proteinExistence type="predicted"/>
<keyword evidence="2" id="KW-1185">Reference proteome</keyword>
<name>A0A3B6VXE0_BRAPL</name>
<accession>A0A3B6VXE0</accession>
<evidence type="ECO:0000313" key="1">
    <source>
        <dbReference type="EMBL" id="AGA65967.1"/>
    </source>
</evidence>
<gene>
    <name evidence="1" type="ORF">BPP43_03345</name>
</gene>
<evidence type="ECO:0000313" key="2">
    <source>
        <dbReference type="Proteomes" id="UP000010793"/>
    </source>
</evidence>
<protein>
    <submittedName>
        <fullName evidence="1">Uncharacterized protein</fullName>
    </submittedName>
</protein>
<organism evidence="1 2">
    <name type="scientific">Brachyspira pilosicoli P43/6/78</name>
    <dbReference type="NCBI Taxonomy" id="1042417"/>
    <lineage>
        <taxon>Bacteria</taxon>
        <taxon>Pseudomonadati</taxon>
        <taxon>Spirochaetota</taxon>
        <taxon>Spirochaetia</taxon>
        <taxon>Brachyspirales</taxon>
        <taxon>Brachyspiraceae</taxon>
        <taxon>Brachyspira</taxon>
    </lineage>
</organism>
<reference evidence="1 2" key="1">
    <citation type="journal article" date="2013" name="Genome Announc.">
        <title>Complete Genome Sequence of the Porcine Strain Brachyspira pilosicoli P43/6/78(T.).</title>
        <authorList>
            <person name="Lin C."/>
            <person name="den Bakker H.C."/>
            <person name="Suzuki H."/>
            <person name="Lefebure T."/>
            <person name="Ponnala L."/>
            <person name="Sun Q."/>
            <person name="Stanhope M.J."/>
            <person name="Wiedmann M."/>
            <person name="Duhamel G.E."/>
        </authorList>
    </citation>
    <scope>NUCLEOTIDE SEQUENCE [LARGE SCALE GENOMIC DNA]</scope>
    <source>
        <strain evidence="1 2">P43/6/78</strain>
    </source>
</reference>